<feature type="domain" description="Matrix-remodeling-associated protein 7 helical" evidence="2">
    <location>
        <begin position="107"/>
        <end position="165"/>
    </location>
</feature>
<proteinExistence type="predicted"/>
<evidence type="ECO:0000259" key="2">
    <source>
        <dbReference type="Pfam" id="PF25473"/>
    </source>
</evidence>
<feature type="transmembrane region" description="Helical" evidence="1">
    <location>
        <begin position="20"/>
        <end position="42"/>
    </location>
</feature>
<keyword evidence="1" id="KW-0812">Transmembrane</keyword>
<reference evidence="3" key="1">
    <citation type="submission" date="2020-03" db="EMBL/GenBank/DDBJ databases">
        <title>Transcriptomic Profiling of the Digestive Tract of the Rat Flea, Xenopsylla cheopis, Following Blood Feeding and Infection with Yersinia pestis.</title>
        <authorList>
            <person name="Bland D.M."/>
            <person name="Martens C.A."/>
            <person name="Virtaneva K."/>
            <person name="Kanakabandi K."/>
            <person name="Long D."/>
            <person name="Rosenke R."/>
            <person name="Saturday G.A."/>
            <person name="Hoyt F.H."/>
            <person name="Bruno D.P."/>
            <person name="Ribeiro J.M.C."/>
            <person name="Hinnebusch J."/>
        </authorList>
    </citation>
    <scope>NUCLEOTIDE SEQUENCE</scope>
</reference>
<protein>
    <submittedName>
        <fullName evidence="3">Putative conserved protein with signal anchor panstrongylus lignarius</fullName>
    </submittedName>
</protein>
<name>A0A6M2DJ23_XENCH</name>
<dbReference type="AlphaFoldDB" id="A0A6M2DJ23"/>
<organism evidence="3">
    <name type="scientific">Xenopsylla cheopis</name>
    <name type="common">Oriental rat flea</name>
    <name type="synonym">Pulex cheopis</name>
    <dbReference type="NCBI Taxonomy" id="163159"/>
    <lineage>
        <taxon>Eukaryota</taxon>
        <taxon>Metazoa</taxon>
        <taxon>Ecdysozoa</taxon>
        <taxon>Arthropoda</taxon>
        <taxon>Hexapoda</taxon>
        <taxon>Insecta</taxon>
        <taxon>Pterygota</taxon>
        <taxon>Neoptera</taxon>
        <taxon>Endopterygota</taxon>
        <taxon>Siphonaptera</taxon>
        <taxon>Pulicidae</taxon>
        <taxon>Xenopsyllinae</taxon>
        <taxon>Xenopsylla</taxon>
    </lineage>
</organism>
<dbReference type="Pfam" id="PF25473">
    <property type="entry name" value="MXRA7_helical"/>
    <property type="match status" value="1"/>
</dbReference>
<dbReference type="PANTHER" id="PTHR21845:SF2">
    <property type="entry name" value="MATRIX-REMODELING-ASSOCIATED PROTEIN 7"/>
    <property type="match status" value="1"/>
</dbReference>
<dbReference type="EMBL" id="GIIL01002569">
    <property type="protein sequence ID" value="NOV46295.1"/>
    <property type="molecule type" value="Transcribed_RNA"/>
</dbReference>
<sequence>MAINNLAENISIYYDNLSWYLVVTILVTGVCTLLTLCLQFQIPVIEAIEKMFPFAFTSLVSTKSQTSDLADSSKIQNLLAESLRENSEEVLNTYGLDEDLDIMHSVNRKHIFNDVHNRMTPEQLVQEEEVVQQQLSKIYALMREQADKFNVHDMEDLEEQLTLYKK</sequence>
<dbReference type="PANTHER" id="PTHR21845">
    <property type="entry name" value="TRANSMEMBRANE ANCHOR PROTEIN 1"/>
    <property type="match status" value="1"/>
</dbReference>
<dbReference type="InterPro" id="IPR026622">
    <property type="entry name" value="Mxra7"/>
</dbReference>
<keyword evidence="1" id="KW-1133">Transmembrane helix</keyword>
<accession>A0A6M2DJ23</accession>
<evidence type="ECO:0000256" key="1">
    <source>
        <dbReference type="SAM" id="Phobius"/>
    </source>
</evidence>
<keyword evidence="1" id="KW-0472">Membrane</keyword>
<dbReference type="InterPro" id="IPR057534">
    <property type="entry name" value="MXRA7_helical"/>
</dbReference>
<evidence type="ECO:0000313" key="3">
    <source>
        <dbReference type="EMBL" id="NOV46295.1"/>
    </source>
</evidence>